<accession>A0A9D4M5U3</accession>
<dbReference type="SUPFAM" id="SSF101898">
    <property type="entry name" value="NHL repeat"/>
    <property type="match status" value="1"/>
</dbReference>
<name>A0A9D4M5U3_DREPO</name>
<evidence type="ECO:0000313" key="2">
    <source>
        <dbReference type="Proteomes" id="UP000828390"/>
    </source>
</evidence>
<reference evidence="1" key="2">
    <citation type="submission" date="2020-11" db="EMBL/GenBank/DDBJ databases">
        <authorList>
            <person name="McCartney M.A."/>
            <person name="Auch B."/>
            <person name="Kono T."/>
            <person name="Mallez S."/>
            <person name="Becker A."/>
            <person name="Gohl D.M."/>
            <person name="Silverstein K.A.T."/>
            <person name="Koren S."/>
            <person name="Bechman K.B."/>
            <person name="Herman A."/>
            <person name="Abrahante J.E."/>
            <person name="Garbe J."/>
        </authorList>
    </citation>
    <scope>NUCLEOTIDE SEQUENCE</scope>
    <source>
        <strain evidence="1">Duluth1</strain>
        <tissue evidence="1">Whole animal</tissue>
    </source>
</reference>
<reference evidence="1" key="1">
    <citation type="journal article" date="2019" name="bioRxiv">
        <title>The Genome of the Zebra Mussel, Dreissena polymorpha: A Resource for Invasive Species Research.</title>
        <authorList>
            <person name="McCartney M.A."/>
            <person name="Auch B."/>
            <person name="Kono T."/>
            <person name="Mallez S."/>
            <person name="Zhang Y."/>
            <person name="Obille A."/>
            <person name="Becker A."/>
            <person name="Abrahante J.E."/>
            <person name="Garbe J."/>
            <person name="Badalamenti J.P."/>
            <person name="Herman A."/>
            <person name="Mangelson H."/>
            <person name="Liachko I."/>
            <person name="Sullivan S."/>
            <person name="Sone E.D."/>
            <person name="Koren S."/>
            <person name="Silverstein K.A.T."/>
            <person name="Beckman K.B."/>
            <person name="Gohl D.M."/>
        </authorList>
    </citation>
    <scope>NUCLEOTIDE SEQUENCE</scope>
    <source>
        <strain evidence="1">Duluth1</strain>
        <tissue evidence="1">Whole animal</tissue>
    </source>
</reference>
<comment type="caution">
    <text evidence="1">The sequence shown here is derived from an EMBL/GenBank/DDBJ whole genome shotgun (WGS) entry which is preliminary data.</text>
</comment>
<protein>
    <submittedName>
        <fullName evidence="1">Uncharacterized protein</fullName>
    </submittedName>
</protein>
<sequence>MYMYYHHQGDLFVTSGKELYKYSLNGKLICSLYGDRSGDYTVYKCAVSPTGDRLYITSPYQSKLLTLARDGRLLATFTDPALGVPEGLHVTLQARCWSVDTCPTLYYSEVATVSLLQQHHIIYHCGTVGRQHPGVQSGIVCTFYQPTKHAPSAPVPTHVPKVKSDQETHKVLILDEHSQSDNHRGYLAMLHFRTALVLTSRTLIEQARQTAEHFNNNNHLSRGDIHRGDVNTSYTIEDRHKLQWTLECGLQDKRGVLHSPVGSSGSLTLKRSQHLNRSLAFP</sequence>
<evidence type="ECO:0000313" key="1">
    <source>
        <dbReference type="EMBL" id="KAH3870334.1"/>
    </source>
</evidence>
<dbReference type="EMBL" id="JAIWYP010000002">
    <property type="protein sequence ID" value="KAH3870334.1"/>
    <property type="molecule type" value="Genomic_DNA"/>
</dbReference>
<dbReference type="AlphaFoldDB" id="A0A9D4M5U3"/>
<dbReference type="Proteomes" id="UP000828390">
    <property type="component" value="Unassembled WGS sequence"/>
</dbReference>
<organism evidence="1 2">
    <name type="scientific">Dreissena polymorpha</name>
    <name type="common">Zebra mussel</name>
    <name type="synonym">Mytilus polymorpha</name>
    <dbReference type="NCBI Taxonomy" id="45954"/>
    <lineage>
        <taxon>Eukaryota</taxon>
        <taxon>Metazoa</taxon>
        <taxon>Spiralia</taxon>
        <taxon>Lophotrochozoa</taxon>
        <taxon>Mollusca</taxon>
        <taxon>Bivalvia</taxon>
        <taxon>Autobranchia</taxon>
        <taxon>Heteroconchia</taxon>
        <taxon>Euheterodonta</taxon>
        <taxon>Imparidentia</taxon>
        <taxon>Neoheterodontei</taxon>
        <taxon>Myida</taxon>
        <taxon>Dreissenoidea</taxon>
        <taxon>Dreissenidae</taxon>
        <taxon>Dreissena</taxon>
    </lineage>
</organism>
<gene>
    <name evidence="1" type="ORF">DPMN_033516</name>
</gene>
<proteinExistence type="predicted"/>
<keyword evidence="2" id="KW-1185">Reference proteome</keyword>